<feature type="domain" description="DUF427" evidence="1">
    <location>
        <begin position="23"/>
        <end position="109"/>
    </location>
</feature>
<evidence type="ECO:0000313" key="2">
    <source>
        <dbReference type="EMBL" id="GII56767.1"/>
    </source>
</evidence>
<dbReference type="Gene3D" id="2.170.150.40">
    <property type="entry name" value="Domain of unknown function (DUF427)"/>
    <property type="match status" value="2"/>
</dbReference>
<dbReference type="Proteomes" id="UP000605992">
    <property type="component" value="Unassembled WGS sequence"/>
</dbReference>
<protein>
    <recommendedName>
        <fullName evidence="1">DUF427 domain-containing protein</fullName>
    </recommendedName>
</protein>
<evidence type="ECO:0000259" key="1">
    <source>
        <dbReference type="Pfam" id="PF04248"/>
    </source>
</evidence>
<keyword evidence="3" id="KW-1185">Reference proteome</keyword>
<dbReference type="Pfam" id="PF04248">
    <property type="entry name" value="NTP_transf_9"/>
    <property type="match status" value="2"/>
</dbReference>
<accession>A0A8J3XVP7</accession>
<dbReference type="InterPro" id="IPR038694">
    <property type="entry name" value="DUF427_sf"/>
</dbReference>
<name>A0A8J3XVP7_9ACTN</name>
<feature type="domain" description="DUF427" evidence="1">
    <location>
        <begin position="142"/>
        <end position="230"/>
    </location>
</feature>
<organism evidence="2 3">
    <name type="scientific">Planotetraspora thailandica</name>
    <dbReference type="NCBI Taxonomy" id="487172"/>
    <lineage>
        <taxon>Bacteria</taxon>
        <taxon>Bacillati</taxon>
        <taxon>Actinomycetota</taxon>
        <taxon>Actinomycetes</taxon>
        <taxon>Streptosporangiales</taxon>
        <taxon>Streptosporangiaceae</taxon>
        <taxon>Planotetraspora</taxon>
    </lineage>
</organism>
<reference evidence="2" key="1">
    <citation type="submission" date="2021-01" db="EMBL/GenBank/DDBJ databases">
        <title>Whole genome shotgun sequence of Planotetraspora thailandica NBRC 104271.</title>
        <authorList>
            <person name="Komaki H."/>
            <person name="Tamura T."/>
        </authorList>
    </citation>
    <scope>NUCLEOTIDE SEQUENCE</scope>
    <source>
        <strain evidence="2">NBRC 104271</strain>
    </source>
</reference>
<dbReference type="EMBL" id="BOOR01000038">
    <property type="protein sequence ID" value="GII56767.1"/>
    <property type="molecule type" value="Genomic_DNA"/>
</dbReference>
<dbReference type="AlphaFoldDB" id="A0A8J3XVP7"/>
<comment type="caution">
    <text evidence="2">The sequence shown here is derived from an EMBL/GenBank/DDBJ whole genome shotgun (WGS) entry which is preliminary data.</text>
</comment>
<dbReference type="PANTHER" id="PTHR34310">
    <property type="entry name" value="DUF427 DOMAIN PROTEIN (AFU_ORTHOLOGUE AFUA_3G02220)"/>
    <property type="match status" value="1"/>
</dbReference>
<evidence type="ECO:0000313" key="3">
    <source>
        <dbReference type="Proteomes" id="UP000605992"/>
    </source>
</evidence>
<sequence length="243" mass="27913">MVRPDMEPTTRGRVRVETTAKRVRTYADGRPVADTTRALLVWENPHFPTYYFPLDDVETGELKQTGKTKHSPSRGDGALHDVAGRPDAALVYGDDAPLEEIRGHVRFDWDAMDAWFEEDEEVFYHARDPYTRVDILPSSRHIRVEIDGVTVADSRRARILFETGLRPRYYLPKTDVRLDLLTRSDTATFCPYKGRAEYWSVGEGKDLVWSYPTPLPESQKIAGLVSFYNEKLDIYVDGVLEER</sequence>
<dbReference type="PANTHER" id="PTHR34310:SF9">
    <property type="entry name" value="BLR5716 PROTEIN"/>
    <property type="match status" value="1"/>
</dbReference>
<proteinExistence type="predicted"/>
<gene>
    <name evidence="2" type="ORF">Pth03_51560</name>
</gene>
<dbReference type="InterPro" id="IPR007361">
    <property type="entry name" value="DUF427"/>
</dbReference>